<evidence type="ECO:0000313" key="16">
    <source>
        <dbReference type="EMBL" id="MCS4036947.1"/>
    </source>
</evidence>
<proteinExistence type="inferred from homology"/>
<dbReference type="Proteomes" id="UP001155027">
    <property type="component" value="Unassembled WGS sequence"/>
</dbReference>
<evidence type="ECO:0000256" key="11">
    <source>
        <dbReference type="SAM" id="Phobius"/>
    </source>
</evidence>
<keyword evidence="5" id="KW-1003">Cell membrane</keyword>
<evidence type="ECO:0000256" key="2">
    <source>
        <dbReference type="ARBA" id="ARBA00006742"/>
    </source>
</evidence>
<dbReference type="Proteomes" id="UP001155040">
    <property type="component" value="Unassembled WGS sequence"/>
</dbReference>
<comment type="similarity">
    <text evidence="2">Belongs to the YajC family.</text>
</comment>
<keyword evidence="7" id="KW-0653">Protein transport</keyword>
<reference evidence="12" key="1">
    <citation type="submission" date="2022-08" db="EMBL/GenBank/DDBJ databases">
        <title>Genomic Encyclopedia of Type Strains, Phase V (KMG-V): Genome sequencing to study the core and pangenomes of soil and plant-associated prokaryotes.</title>
        <authorList>
            <person name="Whitman W."/>
        </authorList>
    </citation>
    <scope>NUCLEOTIDE SEQUENCE</scope>
    <source>
        <strain evidence="12">0</strain>
        <strain evidence="14">SP2016B</strain>
        <strain evidence="15">SP2017</strain>
        <strain evidence="18">SP3002</strain>
        <strain evidence="16">SP3012</strain>
        <strain evidence="17">SP3026</strain>
        <strain evidence="13">SP3049</strain>
    </source>
</reference>
<dbReference type="EMBL" id="JANUBB010000005">
    <property type="protein sequence ID" value="MCS3951479.1"/>
    <property type="molecule type" value="Genomic_DNA"/>
</dbReference>
<dbReference type="EMBL" id="JANTYZ010000014">
    <property type="protein sequence ID" value="MCS3866517.1"/>
    <property type="molecule type" value="Genomic_DNA"/>
</dbReference>
<evidence type="ECO:0000256" key="4">
    <source>
        <dbReference type="ARBA" id="ARBA00022448"/>
    </source>
</evidence>
<evidence type="ECO:0000256" key="6">
    <source>
        <dbReference type="ARBA" id="ARBA00022692"/>
    </source>
</evidence>
<evidence type="ECO:0000313" key="14">
    <source>
        <dbReference type="EMBL" id="MCS3866517.1"/>
    </source>
</evidence>
<dbReference type="SMART" id="SM01323">
    <property type="entry name" value="YajC"/>
    <property type="match status" value="1"/>
</dbReference>
<evidence type="ECO:0000256" key="9">
    <source>
        <dbReference type="ARBA" id="ARBA00023010"/>
    </source>
</evidence>
<name>A0A840DBW6_9BACT</name>
<keyword evidence="9" id="KW-0811">Translocation</keyword>
<dbReference type="Proteomes" id="UP001155144">
    <property type="component" value="Unassembled WGS sequence"/>
</dbReference>
<dbReference type="Pfam" id="PF02699">
    <property type="entry name" value="YajC"/>
    <property type="match status" value="1"/>
</dbReference>
<keyword evidence="8 11" id="KW-1133">Transmembrane helix</keyword>
<dbReference type="PANTHER" id="PTHR33909">
    <property type="entry name" value="SEC TRANSLOCON ACCESSORY COMPLEX SUBUNIT YAJC"/>
    <property type="match status" value="1"/>
</dbReference>
<accession>A0A840DBW6</accession>
<sequence length="111" mass="12127">MLSPLLSALDPILLVGQSGSGSGGIVGLLFPLVLIIGVFYFFIYRPQQKREEEHQEMVENLEQGDKIVTVGGVHGTIQKIDEDSVLAQVNSKGTRLRFNKDSIASLANDEE</sequence>
<gene>
    <name evidence="17" type="ORF">GGP45_000912</name>
    <name evidence="13" type="ORF">GGP61_002192</name>
    <name evidence="12" type="ORF">GGP71_002329</name>
    <name evidence="14" type="ORF">GGP82_003091</name>
    <name evidence="15" type="ORF">GGP83_001424</name>
    <name evidence="18" type="ORF">GGP99_000896</name>
    <name evidence="16" type="ORF">GGQ01_002019</name>
</gene>
<dbReference type="Proteomes" id="UP001155010">
    <property type="component" value="Unassembled WGS sequence"/>
</dbReference>
<keyword evidence="10 11" id="KW-0472">Membrane</keyword>
<dbReference type="Proteomes" id="UP001155110">
    <property type="component" value="Unassembled WGS sequence"/>
</dbReference>
<comment type="caution">
    <text evidence="12">The sequence shown here is derived from an EMBL/GenBank/DDBJ whole genome shotgun (WGS) entry which is preliminary data.</text>
</comment>
<evidence type="ECO:0000313" key="17">
    <source>
        <dbReference type="EMBL" id="MCS4120594.1"/>
    </source>
</evidence>
<dbReference type="EMBL" id="JANUAE010000007">
    <property type="protein sequence ID" value="MCS3710579.1"/>
    <property type="molecule type" value="Genomic_DNA"/>
</dbReference>
<dbReference type="PANTHER" id="PTHR33909:SF1">
    <property type="entry name" value="SEC TRANSLOCON ACCESSORY COMPLEX SUBUNIT YAJC"/>
    <property type="match status" value="1"/>
</dbReference>
<evidence type="ECO:0000313" key="15">
    <source>
        <dbReference type="EMBL" id="MCS3951479.1"/>
    </source>
</evidence>
<evidence type="ECO:0000256" key="10">
    <source>
        <dbReference type="ARBA" id="ARBA00023136"/>
    </source>
</evidence>
<protein>
    <recommendedName>
        <fullName evidence="3">Sec translocon accessory complex subunit YajC</fullName>
    </recommendedName>
</protein>
<evidence type="ECO:0000256" key="3">
    <source>
        <dbReference type="ARBA" id="ARBA00014962"/>
    </source>
</evidence>
<dbReference type="EMBL" id="JANUAU010000007">
    <property type="protein sequence ID" value="MCS3678398.1"/>
    <property type="molecule type" value="Genomic_DNA"/>
</dbReference>
<evidence type="ECO:0000313" key="12">
    <source>
        <dbReference type="EMBL" id="MCS3678398.1"/>
    </source>
</evidence>
<dbReference type="GeneID" id="83726843"/>
<feature type="transmembrane region" description="Helical" evidence="11">
    <location>
        <begin position="20"/>
        <end position="43"/>
    </location>
</feature>
<evidence type="ECO:0000313" key="18">
    <source>
        <dbReference type="EMBL" id="MCS4156954.1"/>
    </source>
</evidence>
<dbReference type="Proteomes" id="UP001155057">
    <property type="component" value="Unassembled WGS sequence"/>
</dbReference>
<keyword evidence="6 11" id="KW-0812">Transmembrane</keyword>
<dbReference type="PRINTS" id="PR01853">
    <property type="entry name" value="YAJCTRNLCASE"/>
</dbReference>
<evidence type="ECO:0000313" key="13">
    <source>
        <dbReference type="EMBL" id="MCS3710579.1"/>
    </source>
</evidence>
<dbReference type="EMBL" id="JANTZM010000003">
    <property type="protein sequence ID" value="MCS4156954.1"/>
    <property type="molecule type" value="Genomic_DNA"/>
</dbReference>
<dbReference type="EMBL" id="JANUBF010000012">
    <property type="protein sequence ID" value="MCS4036947.1"/>
    <property type="molecule type" value="Genomic_DNA"/>
</dbReference>
<evidence type="ECO:0000256" key="1">
    <source>
        <dbReference type="ARBA" id="ARBA00004162"/>
    </source>
</evidence>
<evidence type="ECO:0000256" key="7">
    <source>
        <dbReference type="ARBA" id="ARBA00022927"/>
    </source>
</evidence>
<dbReference type="OMA" id="AYFFMIR"/>
<dbReference type="AlphaFoldDB" id="A0A840DBW6"/>
<dbReference type="InterPro" id="IPR003849">
    <property type="entry name" value="Preprotein_translocase_YajC"/>
</dbReference>
<dbReference type="NCBIfam" id="TIGR00739">
    <property type="entry name" value="yajC"/>
    <property type="match status" value="1"/>
</dbReference>
<dbReference type="RefSeq" id="WP_011402802.1">
    <property type="nucleotide sequence ID" value="NZ_CALTRV010000004.1"/>
</dbReference>
<dbReference type="GO" id="GO:0005886">
    <property type="term" value="C:plasma membrane"/>
    <property type="evidence" value="ECO:0007669"/>
    <property type="project" value="UniProtKB-SubCell"/>
</dbReference>
<organism evidence="12 19">
    <name type="scientific">Salinibacter ruber</name>
    <dbReference type="NCBI Taxonomy" id="146919"/>
    <lineage>
        <taxon>Bacteria</taxon>
        <taxon>Pseudomonadati</taxon>
        <taxon>Rhodothermota</taxon>
        <taxon>Rhodothermia</taxon>
        <taxon>Rhodothermales</taxon>
        <taxon>Salinibacteraceae</taxon>
        <taxon>Salinibacter</taxon>
    </lineage>
</organism>
<dbReference type="EMBL" id="JANUBL010000001">
    <property type="protein sequence ID" value="MCS4120594.1"/>
    <property type="molecule type" value="Genomic_DNA"/>
</dbReference>
<evidence type="ECO:0000256" key="8">
    <source>
        <dbReference type="ARBA" id="ARBA00022989"/>
    </source>
</evidence>
<evidence type="ECO:0000313" key="19">
    <source>
        <dbReference type="Proteomes" id="UP001155027"/>
    </source>
</evidence>
<comment type="subcellular location">
    <subcellularLocation>
        <location evidence="1">Cell membrane</location>
        <topology evidence="1">Single-pass membrane protein</topology>
    </subcellularLocation>
</comment>
<dbReference type="GO" id="GO:0015031">
    <property type="term" value="P:protein transport"/>
    <property type="evidence" value="ECO:0007669"/>
    <property type="project" value="UniProtKB-KW"/>
</dbReference>
<evidence type="ECO:0000256" key="5">
    <source>
        <dbReference type="ARBA" id="ARBA00022475"/>
    </source>
</evidence>
<dbReference type="Proteomes" id="UP001155034">
    <property type="component" value="Unassembled WGS sequence"/>
</dbReference>
<keyword evidence="4" id="KW-0813">Transport</keyword>